<sequence>MTACAGRLGPLWPKGCPPPVREAEMDILFLVSEGRALAAHGERGGQEGPQLVDRQVAALDVGGHRTRQGARVARRDRLAGA</sequence>
<proteinExistence type="predicted"/>
<name>A0ABQ2MC17_9ACTN</name>
<accession>A0ABQ2MC17</accession>
<protein>
    <submittedName>
        <fullName evidence="1">Uncharacterized protein</fullName>
    </submittedName>
</protein>
<dbReference type="Proteomes" id="UP000656881">
    <property type="component" value="Unassembled WGS sequence"/>
</dbReference>
<evidence type="ECO:0000313" key="2">
    <source>
        <dbReference type="Proteomes" id="UP000656881"/>
    </source>
</evidence>
<reference evidence="2" key="1">
    <citation type="journal article" date="2019" name="Int. J. Syst. Evol. Microbiol.">
        <title>The Global Catalogue of Microorganisms (GCM) 10K type strain sequencing project: providing services to taxonomists for standard genome sequencing and annotation.</title>
        <authorList>
            <consortium name="The Broad Institute Genomics Platform"/>
            <consortium name="The Broad Institute Genome Sequencing Center for Infectious Disease"/>
            <person name="Wu L."/>
            <person name="Ma J."/>
        </authorList>
    </citation>
    <scope>NUCLEOTIDE SEQUENCE [LARGE SCALE GENOMIC DNA]</scope>
    <source>
        <strain evidence="2">CGMCC 4.7349</strain>
    </source>
</reference>
<evidence type="ECO:0000313" key="1">
    <source>
        <dbReference type="EMBL" id="GGO49345.1"/>
    </source>
</evidence>
<keyword evidence="2" id="KW-1185">Reference proteome</keyword>
<organism evidence="1 2">
    <name type="scientific">Streptomyces lasiicapitis</name>
    <dbReference type="NCBI Taxonomy" id="1923961"/>
    <lineage>
        <taxon>Bacteria</taxon>
        <taxon>Bacillati</taxon>
        <taxon>Actinomycetota</taxon>
        <taxon>Actinomycetes</taxon>
        <taxon>Kitasatosporales</taxon>
        <taxon>Streptomycetaceae</taxon>
        <taxon>Streptomyces</taxon>
    </lineage>
</organism>
<gene>
    <name evidence="1" type="ORF">GCM10012286_47090</name>
</gene>
<dbReference type="EMBL" id="BMNG01000010">
    <property type="protein sequence ID" value="GGO49345.1"/>
    <property type="molecule type" value="Genomic_DNA"/>
</dbReference>
<comment type="caution">
    <text evidence="1">The sequence shown here is derived from an EMBL/GenBank/DDBJ whole genome shotgun (WGS) entry which is preliminary data.</text>
</comment>